<evidence type="ECO:0000256" key="1">
    <source>
        <dbReference type="ARBA" id="ARBA00004141"/>
    </source>
</evidence>
<feature type="transmembrane region" description="Helical" evidence="5">
    <location>
        <begin position="72"/>
        <end position="102"/>
    </location>
</feature>
<dbReference type="PROSITE" id="PS00216">
    <property type="entry name" value="SUGAR_TRANSPORT_1"/>
    <property type="match status" value="1"/>
</dbReference>
<keyword evidence="2 5" id="KW-0812">Transmembrane</keyword>
<feature type="transmembrane region" description="Helical" evidence="5">
    <location>
        <begin position="142"/>
        <end position="160"/>
    </location>
</feature>
<protein>
    <submittedName>
        <fullName evidence="6">MFS transporter</fullName>
    </submittedName>
</protein>
<sequence>MTAAQIRSRYLILLGLRWLPVGLLIPVLVLLPLERGLSIAEIGSVVAIQGFVVLLLELPTGGLADALGRRPVLLIAGVINLASLALLVAADTIVLLGLAYLLQGVYRALDSGPLESWFVDQALAADPETDIETGLSRGGTTASLAIAGTALLSGGLVWLGPVDLGPLGQVSALTVPVLMALILSLASTLAVALLMSEQRSARGRVALAASVRGVPAAIGAALGLARRSRVVLALIAVEFLWSFGMVTFEQLMPVRLSEVTTAAGPLMGPVSSAAWGASAVGAALVPLLARRFGARWTGFALRVGQGLTIVGMGLLAGPVGVIGAFLLRYAVHGAANPVHAGLLHRQAEGEYRTSLLSLNSMVAAPGFAIGSIVLTAVAARAGTSTALITGAVVLAAAAPLYLVKSRAGSAGTEFREPSHPGTSLSQAL</sequence>
<feature type="transmembrane region" description="Helical" evidence="5">
    <location>
        <begin position="386"/>
        <end position="403"/>
    </location>
</feature>
<evidence type="ECO:0000256" key="5">
    <source>
        <dbReference type="SAM" id="Phobius"/>
    </source>
</evidence>
<dbReference type="PANTHER" id="PTHR23530">
    <property type="entry name" value="TRANSPORT PROTEIN-RELATED"/>
    <property type="match status" value="1"/>
</dbReference>
<feature type="transmembrane region" description="Helical" evidence="5">
    <location>
        <begin position="39"/>
        <end position="60"/>
    </location>
</feature>
<dbReference type="InterPro" id="IPR053160">
    <property type="entry name" value="MFS_DHA3_Transporter"/>
</dbReference>
<dbReference type="SUPFAM" id="SSF103473">
    <property type="entry name" value="MFS general substrate transporter"/>
    <property type="match status" value="1"/>
</dbReference>
<evidence type="ECO:0000256" key="2">
    <source>
        <dbReference type="ARBA" id="ARBA00022692"/>
    </source>
</evidence>
<feature type="transmembrane region" description="Helical" evidence="5">
    <location>
        <begin position="309"/>
        <end position="331"/>
    </location>
</feature>
<dbReference type="InterPro" id="IPR036259">
    <property type="entry name" value="MFS_trans_sf"/>
</dbReference>
<evidence type="ECO:0000313" key="6">
    <source>
        <dbReference type="EMBL" id="MDI6103620.1"/>
    </source>
</evidence>
<reference evidence="6 7" key="1">
    <citation type="submission" date="2023-05" db="EMBL/GenBank/DDBJ databases">
        <title>Actinoplanes sp. NEAU-A12 genome sequencing.</title>
        <authorList>
            <person name="Wang Z.-S."/>
        </authorList>
    </citation>
    <scope>NUCLEOTIDE SEQUENCE [LARGE SCALE GENOMIC DNA]</scope>
    <source>
        <strain evidence="6 7">NEAU-A12</strain>
    </source>
</reference>
<dbReference type="RefSeq" id="WP_282764809.1">
    <property type="nucleotide sequence ID" value="NZ_JASCTH010000026.1"/>
</dbReference>
<dbReference type="Gene3D" id="1.20.1250.20">
    <property type="entry name" value="MFS general substrate transporter like domains"/>
    <property type="match status" value="1"/>
</dbReference>
<dbReference type="InterPro" id="IPR011701">
    <property type="entry name" value="MFS"/>
</dbReference>
<dbReference type="PANTHER" id="PTHR23530:SF1">
    <property type="entry name" value="PERMEASE, MAJOR FACILITATOR SUPERFAMILY-RELATED"/>
    <property type="match status" value="1"/>
</dbReference>
<organism evidence="6 7">
    <name type="scientific">Actinoplanes sandaracinus</name>
    <dbReference type="NCBI Taxonomy" id="3045177"/>
    <lineage>
        <taxon>Bacteria</taxon>
        <taxon>Bacillati</taxon>
        <taxon>Actinomycetota</taxon>
        <taxon>Actinomycetes</taxon>
        <taxon>Micromonosporales</taxon>
        <taxon>Micromonosporaceae</taxon>
        <taxon>Actinoplanes</taxon>
    </lineage>
</organism>
<evidence type="ECO:0000256" key="3">
    <source>
        <dbReference type="ARBA" id="ARBA00022989"/>
    </source>
</evidence>
<evidence type="ECO:0000313" key="7">
    <source>
        <dbReference type="Proteomes" id="UP001241758"/>
    </source>
</evidence>
<dbReference type="InterPro" id="IPR005829">
    <property type="entry name" value="Sugar_transporter_CS"/>
</dbReference>
<dbReference type="Proteomes" id="UP001241758">
    <property type="component" value="Unassembled WGS sequence"/>
</dbReference>
<evidence type="ECO:0000256" key="4">
    <source>
        <dbReference type="ARBA" id="ARBA00023136"/>
    </source>
</evidence>
<gene>
    <name evidence="6" type="ORF">QLQ12_33910</name>
</gene>
<feature type="transmembrane region" description="Helical" evidence="5">
    <location>
        <begin position="12"/>
        <end position="33"/>
    </location>
</feature>
<feature type="transmembrane region" description="Helical" evidence="5">
    <location>
        <begin position="272"/>
        <end position="289"/>
    </location>
</feature>
<proteinExistence type="predicted"/>
<dbReference type="Pfam" id="PF07690">
    <property type="entry name" value="MFS_1"/>
    <property type="match status" value="1"/>
</dbReference>
<keyword evidence="3 5" id="KW-1133">Transmembrane helix</keyword>
<feature type="transmembrane region" description="Helical" evidence="5">
    <location>
        <begin position="172"/>
        <end position="193"/>
    </location>
</feature>
<feature type="transmembrane region" description="Helical" evidence="5">
    <location>
        <begin position="361"/>
        <end position="379"/>
    </location>
</feature>
<name>A0ABT6WV72_9ACTN</name>
<dbReference type="EMBL" id="JASCTH010000026">
    <property type="protein sequence ID" value="MDI6103620.1"/>
    <property type="molecule type" value="Genomic_DNA"/>
</dbReference>
<keyword evidence="7" id="KW-1185">Reference proteome</keyword>
<feature type="transmembrane region" description="Helical" evidence="5">
    <location>
        <begin position="231"/>
        <end position="252"/>
    </location>
</feature>
<accession>A0ABT6WV72</accession>
<comment type="subcellular location">
    <subcellularLocation>
        <location evidence="1">Membrane</location>
        <topology evidence="1">Multi-pass membrane protein</topology>
    </subcellularLocation>
</comment>
<keyword evidence="4 5" id="KW-0472">Membrane</keyword>
<comment type="caution">
    <text evidence="6">The sequence shown here is derived from an EMBL/GenBank/DDBJ whole genome shotgun (WGS) entry which is preliminary data.</text>
</comment>